<reference evidence="2 3" key="1">
    <citation type="submission" date="2018-02" db="EMBL/GenBank/DDBJ databases">
        <authorList>
            <person name="Cohen D.B."/>
            <person name="Kent A.D."/>
        </authorList>
    </citation>
    <scope>NUCLEOTIDE SEQUENCE [LARGE SCALE GENOMIC DNA]</scope>
    <source>
        <strain evidence="2 3">ULC007</strain>
    </source>
</reference>
<dbReference type="Proteomes" id="UP000238634">
    <property type="component" value="Unassembled WGS sequence"/>
</dbReference>
<name>A0A2T1DKA4_9CYAN</name>
<gene>
    <name evidence="2" type="ORF">C7B65_05900</name>
</gene>
<protein>
    <submittedName>
        <fullName evidence="2">Uncharacterized protein</fullName>
    </submittedName>
</protein>
<feature type="transmembrane region" description="Helical" evidence="1">
    <location>
        <begin position="92"/>
        <end position="114"/>
    </location>
</feature>
<comment type="caution">
    <text evidence="2">The sequence shown here is derived from an EMBL/GenBank/DDBJ whole genome shotgun (WGS) entry which is preliminary data.</text>
</comment>
<accession>A0A2T1DKA4</accession>
<dbReference type="AlphaFoldDB" id="A0A2T1DKA4"/>
<feature type="transmembrane region" description="Helical" evidence="1">
    <location>
        <begin position="134"/>
        <end position="152"/>
    </location>
</feature>
<proteinExistence type="predicted"/>
<evidence type="ECO:0000256" key="1">
    <source>
        <dbReference type="SAM" id="Phobius"/>
    </source>
</evidence>
<dbReference type="RefSeq" id="WP_073070653.1">
    <property type="nucleotide sequence ID" value="NZ_MPPI01000008.1"/>
</dbReference>
<organism evidence="2 3">
    <name type="scientific">Phormidesmis priestleyi ULC007</name>
    <dbReference type="NCBI Taxonomy" id="1920490"/>
    <lineage>
        <taxon>Bacteria</taxon>
        <taxon>Bacillati</taxon>
        <taxon>Cyanobacteriota</taxon>
        <taxon>Cyanophyceae</taxon>
        <taxon>Leptolyngbyales</taxon>
        <taxon>Leptolyngbyaceae</taxon>
        <taxon>Phormidesmis</taxon>
    </lineage>
</organism>
<dbReference type="OrthoDB" id="560533at2"/>
<evidence type="ECO:0000313" key="2">
    <source>
        <dbReference type="EMBL" id="PSB20938.1"/>
    </source>
</evidence>
<reference evidence="2 3" key="2">
    <citation type="submission" date="2018-03" db="EMBL/GenBank/DDBJ databases">
        <title>The ancient ancestry and fast evolution of plastids.</title>
        <authorList>
            <person name="Moore K.R."/>
            <person name="Magnabosco C."/>
            <person name="Momper L."/>
            <person name="Gold D.A."/>
            <person name="Bosak T."/>
            <person name="Fournier G.P."/>
        </authorList>
    </citation>
    <scope>NUCLEOTIDE SEQUENCE [LARGE SCALE GENOMIC DNA]</scope>
    <source>
        <strain evidence="2 3">ULC007</strain>
    </source>
</reference>
<evidence type="ECO:0000313" key="3">
    <source>
        <dbReference type="Proteomes" id="UP000238634"/>
    </source>
</evidence>
<keyword evidence="1" id="KW-1133">Transmembrane helix</keyword>
<keyword evidence="3" id="KW-1185">Reference proteome</keyword>
<sequence>MTEPTQRFDGKSSARSTLDRRTLNLHETYICPICRHGQIAELTLMDAFACNFCRHIFTANLREQSIHVEDSSQPMTWRWNGRNWQAANQLDFDLTLVIWIVGVILVVLPPSLIFLSSRLVPPLEGSTLDWLPNVWVGLTFLTHFSFVAWLMVEHYQLPIYVSSKVRIRQWLDRR</sequence>
<dbReference type="STRING" id="1920490.GCA_001895925_03560"/>
<dbReference type="EMBL" id="PVWG01000004">
    <property type="protein sequence ID" value="PSB20938.1"/>
    <property type="molecule type" value="Genomic_DNA"/>
</dbReference>
<keyword evidence="1" id="KW-0812">Transmembrane</keyword>
<keyword evidence="1" id="KW-0472">Membrane</keyword>